<dbReference type="EMBL" id="JBJQOH010000007">
    <property type="protein sequence ID" value="KAL3677779.1"/>
    <property type="molecule type" value="Genomic_DNA"/>
</dbReference>
<feature type="region of interest" description="Disordered" evidence="1">
    <location>
        <begin position="53"/>
        <end position="143"/>
    </location>
</feature>
<feature type="region of interest" description="Disordered" evidence="1">
    <location>
        <begin position="1"/>
        <end position="36"/>
    </location>
</feature>
<sequence length="143" mass="15549">MKKTSHQHGTPLAGNVSKQLKAGSQAQLNLPPAVPLKPPASVWVQLSTPSTSIEIRGGSHTKPLPDNGRQRAGCSYAQATRAKQPGSSTQMETPTDALDPEESRRVVLEAMKMMSQPEERADPTKVKRNTLSEEAIERIRSQL</sequence>
<dbReference type="Proteomes" id="UP001633002">
    <property type="component" value="Unassembled WGS sequence"/>
</dbReference>
<accession>A0ABD3GKQ6</accession>
<evidence type="ECO:0000313" key="3">
    <source>
        <dbReference type="Proteomes" id="UP001633002"/>
    </source>
</evidence>
<proteinExistence type="predicted"/>
<evidence type="ECO:0000313" key="2">
    <source>
        <dbReference type="EMBL" id="KAL3677779.1"/>
    </source>
</evidence>
<keyword evidence="3" id="KW-1185">Reference proteome</keyword>
<comment type="caution">
    <text evidence="2">The sequence shown here is derived from an EMBL/GenBank/DDBJ whole genome shotgun (WGS) entry which is preliminary data.</text>
</comment>
<organism evidence="2 3">
    <name type="scientific">Riccia sorocarpa</name>
    <dbReference type="NCBI Taxonomy" id="122646"/>
    <lineage>
        <taxon>Eukaryota</taxon>
        <taxon>Viridiplantae</taxon>
        <taxon>Streptophyta</taxon>
        <taxon>Embryophyta</taxon>
        <taxon>Marchantiophyta</taxon>
        <taxon>Marchantiopsida</taxon>
        <taxon>Marchantiidae</taxon>
        <taxon>Marchantiales</taxon>
        <taxon>Ricciaceae</taxon>
        <taxon>Riccia</taxon>
    </lineage>
</organism>
<dbReference type="AlphaFoldDB" id="A0ABD3GKQ6"/>
<protein>
    <submittedName>
        <fullName evidence="2">Uncharacterized protein</fullName>
    </submittedName>
</protein>
<gene>
    <name evidence="2" type="ORF">R1sor_020735</name>
</gene>
<evidence type="ECO:0000256" key="1">
    <source>
        <dbReference type="SAM" id="MobiDB-lite"/>
    </source>
</evidence>
<name>A0ABD3GKQ6_9MARC</name>
<feature type="compositionally biased region" description="Polar residues" evidence="1">
    <location>
        <begin position="16"/>
        <end position="28"/>
    </location>
</feature>
<reference evidence="2 3" key="1">
    <citation type="submission" date="2024-09" db="EMBL/GenBank/DDBJ databases">
        <title>Chromosome-scale assembly of Riccia sorocarpa.</title>
        <authorList>
            <person name="Paukszto L."/>
        </authorList>
    </citation>
    <scope>NUCLEOTIDE SEQUENCE [LARGE SCALE GENOMIC DNA]</scope>
    <source>
        <strain evidence="2">LP-2024</strain>
        <tissue evidence="2">Aerial parts of the thallus</tissue>
    </source>
</reference>